<keyword evidence="2" id="KW-1185">Reference proteome</keyword>
<evidence type="ECO:0000313" key="1">
    <source>
        <dbReference type="EMBL" id="MET6989796.1"/>
    </source>
</evidence>
<dbReference type="EMBL" id="JBEXAE010000002">
    <property type="protein sequence ID" value="MET6989796.1"/>
    <property type="molecule type" value="Genomic_DNA"/>
</dbReference>
<organism evidence="1 2">
    <name type="scientific">Sediminicola arcticus</name>
    <dbReference type="NCBI Taxonomy" id="1574308"/>
    <lineage>
        <taxon>Bacteria</taxon>
        <taxon>Pseudomonadati</taxon>
        <taxon>Bacteroidota</taxon>
        <taxon>Flavobacteriia</taxon>
        <taxon>Flavobacteriales</taxon>
        <taxon>Flavobacteriaceae</taxon>
        <taxon>Sediminicola</taxon>
    </lineage>
</organism>
<sequence>MKYFVPLFLFIALCGSCMQEQDFNQFENLSIRPTITSSILYIETTEEFINSVVPGAFYAEEFNFDAFTEDFFAEGVLSGVLTYEVENSTSKTIEIVIELLDENGIVLDTEPILVEPAPPVFTKMVEIAYGPGGRSIDIIKNTSAIRVSAQNLSDDTSISNELDPKIILRSSGTFKVELK</sequence>
<dbReference type="RefSeq" id="WP_354614187.1">
    <property type="nucleotide sequence ID" value="NZ_JBEXAE010000002.1"/>
</dbReference>
<name>A0ABV2SRL2_9FLAO</name>
<proteinExistence type="predicted"/>
<comment type="caution">
    <text evidence="1">The sequence shown here is derived from an EMBL/GenBank/DDBJ whole genome shotgun (WGS) entry which is preliminary data.</text>
</comment>
<reference evidence="1 2" key="1">
    <citation type="submission" date="2024-07" db="EMBL/GenBank/DDBJ databases">
        <title>The genome sequence of type strain Sediminicola arcticus GDMCC 1.2805.</title>
        <authorList>
            <person name="Liu Y."/>
        </authorList>
    </citation>
    <scope>NUCLEOTIDE SEQUENCE [LARGE SCALE GENOMIC DNA]</scope>
    <source>
        <strain evidence="1 2">GDMCC 1.2805</strain>
    </source>
</reference>
<dbReference type="Proteomes" id="UP001549799">
    <property type="component" value="Unassembled WGS sequence"/>
</dbReference>
<protein>
    <submittedName>
        <fullName evidence="1">Uncharacterized protein</fullName>
    </submittedName>
</protein>
<gene>
    <name evidence="1" type="ORF">ABXZ36_03945</name>
</gene>
<accession>A0ABV2SRL2</accession>
<evidence type="ECO:0000313" key="2">
    <source>
        <dbReference type="Proteomes" id="UP001549799"/>
    </source>
</evidence>